<feature type="domain" description="N-acetyltransferase" evidence="4">
    <location>
        <begin position="37"/>
        <end position="172"/>
    </location>
</feature>
<dbReference type="InterPro" id="IPR016181">
    <property type="entry name" value="Acyl_CoA_acyltransferase"/>
</dbReference>
<dbReference type="Gene3D" id="3.40.630.30">
    <property type="match status" value="1"/>
</dbReference>
<protein>
    <submittedName>
        <fullName evidence="5">Ribosomal-protein-alanine N-acetyltransferase</fullName>
    </submittedName>
</protein>
<sequence>MTILETERLWLKPYQANMADSVYAVIKKREIADTMLMIPHPYPRKQLDGWLDYVQKSFDIGQSFEYAVFTKDQPARYIGNCGLVAVSKAHHSGEIGYFIDPGEWKQGYATEACRKMLELAFTEHGLNRVFGRCLVRNPASRRVLEKAGMAFEGRFRQEFFMNGAYEDIDYLALLKQDYGAPKQDTPF</sequence>
<comment type="similarity">
    <text evidence="3">Belongs to the acetyltransferase family. RimJ subfamily.</text>
</comment>
<dbReference type="GO" id="GO:0016747">
    <property type="term" value="F:acyltransferase activity, transferring groups other than amino-acyl groups"/>
    <property type="evidence" value="ECO:0007669"/>
    <property type="project" value="InterPro"/>
</dbReference>
<gene>
    <name evidence="5" type="ORF">DFR62_1730</name>
</gene>
<dbReference type="EMBL" id="RCCP01000002">
    <property type="protein sequence ID" value="RLJ86933.1"/>
    <property type="molecule type" value="Genomic_DNA"/>
</dbReference>
<evidence type="ECO:0000256" key="1">
    <source>
        <dbReference type="ARBA" id="ARBA00022679"/>
    </source>
</evidence>
<dbReference type="PANTHER" id="PTHR43792:SF8">
    <property type="entry name" value="[RIBOSOMAL PROTEIN US5]-ALANINE N-ACETYLTRANSFERASE"/>
    <property type="match status" value="1"/>
</dbReference>
<keyword evidence="1 5" id="KW-0808">Transferase</keyword>
<dbReference type="Pfam" id="PF13302">
    <property type="entry name" value="Acetyltransf_3"/>
    <property type="match status" value="1"/>
</dbReference>
<proteinExistence type="inferred from homology"/>
<dbReference type="SUPFAM" id="SSF55729">
    <property type="entry name" value="Acyl-CoA N-acyltransferases (Nat)"/>
    <property type="match status" value="1"/>
</dbReference>
<keyword evidence="2" id="KW-0012">Acyltransferase</keyword>
<evidence type="ECO:0000313" key="6">
    <source>
        <dbReference type="Proteomes" id="UP000280791"/>
    </source>
</evidence>
<evidence type="ECO:0000259" key="4">
    <source>
        <dbReference type="PROSITE" id="PS51186"/>
    </source>
</evidence>
<dbReference type="RefSeq" id="WP_121299684.1">
    <property type="nucleotide sequence ID" value="NZ_QBEW01000009.1"/>
</dbReference>
<dbReference type="InterPro" id="IPR000182">
    <property type="entry name" value="GNAT_dom"/>
</dbReference>
<dbReference type="PANTHER" id="PTHR43792">
    <property type="entry name" value="GNAT FAMILY, PUTATIVE (AFU_ORTHOLOGUE AFUA_3G00765)-RELATED-RELATED"/>
    <property type="match status" value="1"/>
</dbReference>
<dbReference type="InterPro" id="IPR051531">
    <property type="entry name" value="N-acetyltransferase"/>
</dbReference>
<dbReference type="Proteomes" id="UP000280791">
    <property type="component" value="Unassembled WGS sequence"/>
</dbReference>
<evidence type="ECO:0000256" key="3">
    <source>
        <dbReference type="ARBA" id="ARBA00038502"/>
    </source>
</evidence>
<keyword evidence="6" id="KW-1185">Reference proteome</keyword>
<accession>A0A497YF15</accession>
<name>A0A497YF15_9BACL</name>
<evidence type="ECO:0000256" key="2">
    <source>
        <dbReference type="ARBA" id="ARBA00023315"/>
    </source>
</evidence>
<evidence type="ECO:0000313" key="5">
    <source>
        <dbReference type="EMBL" id="RLJ86933.1"/>
    </source>
</evidence>
<organism evidence="5 6">
    <name type="scientific">Planococcus citreus</name>
    <dbReference type="NCBI Taxonomy" id="1373"/>
    <lineage>
        <taxon>Bacteria</taxon>
        <taxon>Bacillati</taxon>
        <taxon>Bacillota</taxon>
        <taxon>Bacilli</taxon>
        <taxon>Bacillales</taxon>
        <taxon>Caryophanaceae</taxon>
        <taxon>Planococcus</taxon>
    </lineage>
</organism>
<reference evidence="5 6" key="1">
    <citation type="submission" date="2018-10" db="EMBL/GenBank/DDBJ databases">
        <title>Genomic Encyclopedia of Type Strains, Phase IV (KMG-IV): sequencing the most valuable type-strain genomes for metagenomic binning, comparative biology and taxonomic classification.</title>
        <authorList>
            <person name="Goeker M."/>
        </authorList>
    </citation>
    <scope>NUCLEOTIDE SEQUENCE [LARGE SCALE GENOMIC DNA]</scope>
    <source>
        <strain evidence="5 6">DSM 20549</strain>
    </source>
</reference>
<dbReference type="PROSITE" id="PS51186">
    <property type="entry name" value="GNAT"/>
    <property type="match status" value="1"/>
</dbReference>
<dbReference type="AlphaFoldDB" id="A0A497YF15"/>
<dbReference type="OrthoDB" id="9798081at2"/>
<comment type="caution">
    <text evidence="5">The sequence shown here is derived from an EMBL/GenBank/DDBJ whole genome shotgun (WGS) entry which is preliminary data.</text>
</comment>